<reference evidence="2" key="1">
    <citation type="journal article" date="2022" name="Toxins">
        <title>Genomic Analysis of Sphingopyxis sp. USTB-05 for Biodegrading Cyanobacterial Hepatotoxins.</title>
        <authorList>
            <person name="Liu C."/>
            <person name="Xu Q."/>
            <person name="Zhao Z."/>
            <person name="Zhang H."/>
            <person name="Liu X."/>
            <person name="Yin C."/>
            <person name="Liu Y."/>
            <person name="Yan H."/>
        </authorList>
    </citation>
    <scope>NUCLEOTIDE SEQUENCE</scope>
    <source>
        <strain evidence="2">NBD5</strain>
    </source>
</reference>
<accession>A0ABY4X788</accession>
<evidence type="ECO:0000313" key="2">
    <source>
        <dbReference type="EMBL" id="USI72794.1"/>
    </source>
</evidence>
<proteinExistence type="predicted"/>
<name>A0ABY4X788_9SPHN</name>
<sequence>MAESDFLEAGGGAAPAPGEELAGLRDWIRTHCLISGKDEPLRDSRGRPQGWAFDLRIALLEPWIAVRIAEHFWDATADLGAFQPAAVELAGVSLLGAILAVGRARGREVGGLIVRRERKTHGRARAIEGRVAGLPVVLIDDMLNSGGTLLRAAVTLQEEGVALAGLFTVLDFGSPLGRAQVEALGFRATSMFRLEEFGLDIAVPDRTPPAAAPLAVRWRFMPGERRFTHVARKSAPVVAGDLVLHASEDGWLHAIETGNGAIRWGVELSRHSRKGIWSTPLVADGHVFVGSYDGALLKLRLADGATVWRFDGAEWIGSSPCLDAAAGAIYIGLEWGHEGGRGAIARIDAATGALVWACEVPATVHASPALLAGGDIVCGANDGLVRRIGADGALRWAAAADGEIKGGVAIAEDGGTLFVAAGDGVTALAAESGARRWRLPLRGFAFGAPVPRDGHLAITATDGMVRVVTQAEGRLVAERSLRGKIFASPVFVAGDLVIGAANGRLARLSWPMLAPIETHQFAERIVSEIGADATTLFVPTYDGQLFAVERR</sequence>
<dbReference type="InterPro" id="IPR011047">
    <property type="entry name" value="Quinoprotein_ADH-like_sf"/>
</dbReference>
<dbReference type="PANTHER" id="PTHR34512:SF30">
    <property type="entry name" value="OUTER MEMBRANE PROTEIN ASSEMBLY FACTOR BAMB"/>
    <property type="match status" value="1"/>
</dbReference>
<feature type="domain" description="Pyrrolo-quinoline quinone repeat" evidence="1">
    <location>
        <begin position="217"/>
        <end position="313"/>
    </location>
</feature>
<dbReference type="CDD" id="cd06223">
    <property type="entry name" value="PRTases_typeI"/>
    <property type="match status" value="1"/>
</dbReference>
<dbReference type="Gene3D" id="2.40.128.630">
    <property type="match status" value="1"/>
</dbReference>
<dbReference type="Gene3D" id="3.40.50.2020">
    <property type="match status" value="1"/>
</dbReference>
<dbReference type="InterPro" id="IPR000836">
    <property type="entry name" value="PRTase_dom"/>
</dbReference>
<keyword evidence="3" id="KW-1185">Reference proteome</keyword>
<gene>
    <name evidence="2" type="ORF">LHA26_16220</name>
</gene>
<dbReference type="InterPro" id="IPR018391">
    <property type="entry name" value="PQQ_b-propeller_rpt"/>
</dbReference>
<dbReference type="PANTHER" id="PTHR34512">
    <property type="entry name" value="CELL SURFACE PROTEIN"/>
    <property type="match status" value="1"/>
</dbReference>
<dbReference type="SUPFAM" id="SSF53271">
    <property type="entry name" value="PRTase-like"/>
    <property type="match status" value="1"/>
</dbReference>
<dbReference type="SUPFAM" id="SSF50998">
    <property type="entry name" value="Quinoprotein alcohol dehydrogenase-like"/>
    <property type="match status" value="1"/>
</dbReference>
<dbReference type="RefSeq" id="WP_252166603.1">
    <property type="nucleotide sequence ID" value="NZ_CP084930.1"/>
</dbReference>
<dbReference type="InterPro" id="IPR015943">
    <property type="entry name" value="WD40/YVTN_repeat-like_dom_sf"/>
</dbReference>
<dbReference type="Proteomes" id="UP001056937">
    <property type="component" value="Chromosome 1"/>
</dbReference>
<dbReference type="InterPro" id="IPR002372">
    <property type="entry name" value="PQQ_rpt_dom"/>
</dbReference>
<dbReference type="Pfam" id="PF13360">
    <property type="entry name" value="PQQ_2"/>
    <property type="match status" value="2"/>
</dbReference>
<dbReference type="InterPro" id="IPR029057">
    <property type="entry name" value="PRTase-like"/>
</dbReference>
<protein>
    <submittedName>
        <fullName evidence="2">PQQ-binding-like beta-propeller repeat protein</fullName>
    </submittedName>
</protein>
<organism evidence="2 3">
    <name type="scientific">Sphingomonas morindae</name>
    <dbReference type="NCBI Taxonomy" id="1541170"/>
    <lineage>
        <taxon>Bacteria</taxon>
        <taxon>Pseudomonadati</taxon>
        <taxon>Pseudomonadota</taxon>
        <taxon>Alphaproteobacteria</taxon>
        <taxon>Sphingomonadales</taxon>
        <taxon>Sphingomonadaceae</taxon>
        <taxon>Sphingomonas</taxon>
    </lineage>
</organism>
<dbReference type="Gene3D" id="2.130.10.10">
    <property type="entry name" value="YVTN repeat-like/Quinoprotein amine dehydrogenase"/>
    <property type="match status" value="1"/>
</dbReference>
<dbReference type="SMART" id="SM00564">
    <property type="entry name" value="PQQ"/>
    <property type="match status" value="5"/>
</dbReference>
<evidence type="ECO:0000313" key="3">
    <source>
        <dbReference type="Proteomes" id="UP001056937"/>
    </source>
</evidence>
<feature type="domain" description="Pyrrolo-quinoline quinone repeat" evidence="1">
    <location>
        <begin position="382"/>
        <end position="506"/>
    </location>
</feature>
<dbReference type="EMBL" id="CP084930">
    <property type="protein sequence ID" value="USI72794.1"/>
    <property type="molecule type" value="Genomic_DNA"/>
</dbReference>
<evidence type="ECO:0000259" key="1">
    <source>
        <dbReference type="Pfam" id="PF13360"/>
    </source>
</evidence>